<feature type="chain" id="PRO_5046280425" evidence="1">
    <location>
        <begin position="29"/>
        <end position="171"/>
    </location>
</feature>
<gene>
    <name evidence="3" type="ORF">ACFPC0_09825</name>
</gene>
<comment type="caution">
    <text evidence="3">The sequence shown here is derived from an EMBL/GenBank/DDBJ whole genome shotgun (WGS) entry which is preliminary data.</text>
</comment>
<feature type="signal peptide" evidence="1">
    <location>
        <begin position="1"/>
        <end position="28"/>
    </location>
</feature>
<dbReference type="RefSeq" id="WP_381738196.1">
    <property type="nucleotide sequence ID" value="NZ_JBHSDP010000009.1"/>
</dbReference>
<reference evidence="4" key="1">
    <citation type="journal article" date="2019" name="Int. J. Syst. Evol. Microbiol.">
        <title>The Global Catalogue of Microorganisms (GCM) 10K type strain sequencing project: providing services to taxonomists for standard genome sequencing and annotation.</title>
        <authorList>
            <consortium name="The Broad Institute Genomics Platform"/>
            <consortium name="The Broad Institute Genome Sequencing Center for Infectious Disease"/>
            <person name="Wu L."/>
            <person name="Ma J."/>
        </authorList>
    </citation>
    <scope>NUCLEOTIDE SEQUENCE [LARGE SCALE GENOMIC DNA]</scope>
    <source>
        <strain evidence="4">PCU 347</strain>
    </source>
</reference>
<organism evidence="3 4">
    <name type="scientific">Streptomyces andamanensis</name>
    <dbReference type="NCBI Taxonomy" id="1565035"/>
    <lineage>
        <taxon>Bacteria</taxon>
        <taxon>Bacillati</taxon>
        <taxon>Actinomycetota</taxon>
        <taxon>Actinomycetes</taxon>
        <taxon>Kitasatosporales</taxon>
        <taxon>Streptomycetaceae</taxon>
        <taxon>Streptomyces</taxon>
    </lineage>
</organism>
<keyword evidence="4" id="KW-1185">Reference proteome</keyword>
<evidence type="ECO:0000313" key="3">
    <source>
        <dbReference type="EMBL" id="MFC4328128.1"/>
    </source>
</evidence>
<evidence type="ECO:0000313" key="4">
    <source>
        <dbReference type="Proteomes" id="UP001595824"/>
    </source>
</evidence>
<proteinExistence type="predicted"/>
<dbReference type="EMBL" id="JBHSDP010000009">
    <property type="protein sequence ID" value="MFC4328128.1"/>
    <property type="molecule type" value="Genomic_DNA"/>
</dbReference>
<feature type="domain" description="DUF4232" evidence="2">
    <location>
        <begin position="35"/>
        <end position="156"/>
    </location>
</feature>
<keyword evidence="1" id="KW-0732">Signal</keyword>
<evidence type="ECO:0000259" key="2">
    <source>
        <dbReference type="Pfam" id="PF14016"/>
    </source>
</evidence>
<name>A0ABV8TC41_9ACTN</name>
<accession>A0ABV8TC41</accession>
<dbReference type="InterPro" id="IPR025326">
    <property type="entry name" value="DUF4232"/>
</dbReference>
<sequence>MRIRTAVALSAAPAAVAALLLAAAPGQAAPAPAACAASQLTVRARAVPAEPSVVRLQVTNRGRVCAVDRIPTVTFGDLDGAAAPVPPGESGPYRLAAGGTAYAAVRTVADPADPEARRVATLTVAADPALPGRTFTASELGTGGSVRVWEPVTTWWQASAAAADRAIGLSR</sequence>
<protein>
    <submittedName>
        <fullName evidence="3">DUF4232 domain-containing protein</fullName>
    </submittedName>
</protein>
<evidence type="ECO:0000256" key="1">
    <source>
        <dbReference type="SAM" id="SignalP"/>
    </source>
</evidence>
<dbReference type="Pfam" id="PF14016">
    <property type="entry name" value="DUF4232"/>
    <property type="match status" value="1"/>
</dbReference>
<dbReference type="Proteomes" id="UP001595824">
    <property type="component" value="Unassembled WGS sequence"/>
</dbReference>